<name>A0ABX3ZJ66_9BACL</name>
<feature type="binding site" evidence="8">
    <location>
        <position position="93"/>
    </location>
    <ligand>
        <name>ATP</name>
        <dbReference type="ChEBI" id="CHEBI:30616"/>
    </ligand>
</feature>
<comment type="catalytic activity">
    <reaction evidence="8">
        <text>L-seryl-[protein] + UTP = O-(5'-uridylyl)-L-seryl-[protein] + diphosphate</text>
        <dbReference type="Rhea" id="RHEA:64604"/>
        <dbReference type="Rhea" id="RHEA-COMP:9863"/>
        <dbReference type="Rhea" id="RHEA-COMP:16635"/>
        <dbReference type="ChEBI" id="CHEBI:29999"/>
        <dbReference type="ChEBI" id="CHEBI:33019"/>
        <dbReference type="ChEBI" id="CHEBI:46398"/>
        <dbReference type="ChEBI" id="CHEBI:156051"/>
    </reaction>
</comment>
<dbReference type="Proteomes" id="UP000196594">
    <property type="component" value="Unassembled WGS sequence"/>
</dbReference>
<dbReference type="EC" id="2.7.7.108" evidence="8"/>
<keyword evidence="4 8" id="KW-0479">Metal-binding</keyword>
<keyword evidence="2 8" id="KW-0808">Transferase</keyword>
<feature type="active site" description="Proton acceptor" evidence="8">
    <location>
        <position position="253"/>
    </location>
</feature>
<dbReference type="EMBL" id="NHNT01000002">
    <property type="protein sequence ID" value="OUZ39786.1"/>
    <property type="molecule type" value="Genomic_DNA"/>
</dbReference>
<dbReference type="RefSeq" id="WP_087615897.1">
    <property type="nucleotide sequence ID" value="NZ_JAFBEY010000001.1"/>
</dbReference>
<feature type="binding site" evidence="8">
    <location>
        <position position="114"/>
    </location>
    <ligand>
        <name>ATP</name>
        <dbReference type="ChEBI" id="CHEBI:30616"/>
    </ligand>
</feature>
<feature type="binding site" evidence="8">
    <location>
        <position position="127"/>
    </location>
    <ligand>
        <name>ATP</name>
        <dbReference type="ChEBI" id="CHEBI:30616"/>
    </ligand>
</feature>
<comment type="catalytic activity">
    <reaction evidence="8">
        <text>L-tyrosyl-[protein] + ATP = O-(5'-adenylyl)-L-tyrosyl-[protein] + diphosphate</text>
        <dbReference type="Rhea" id="RHEA:54288"/>
        <dbReference type="Rhea" id="RHEA-COMP:10136"/>
        <dbReference type="Rhea" id="RHEA-COMP:13846"/>
        <dbReference type="ChEBI" id="CHEBI:30616"/>
        <dbReference type="ChEBI" id="CHEBI:33019"/>
        <dbReference type="ChEBI" id="CHEBI:46858"/>
        <dbReference type="ChEBI" id="CHEBI:83624"/>
        <dbReference type="EC" id="2.7.7.108"/>
    </reaction>
</comment>
<evidence type="ECO:0000256" key="1">
    <source>
        <dbReference type="ARBA" id="ARBA00009747"/>
    </source>
</evidence>
<protein>
    <recommendedName>
        <fullName evidence="8">Protein nucleotidyltransferase YdiU</fullName>
        <ecNumber evidence="8">2.7.7.-</ecNumber>
    </recommendedName>
    <alternativeName>
        <fullName evidence="8">Protein adenylyltransferase YdiU</fullName>
        <ecNumber evidence="8">2.7.7.108</ecNumber>
    </alternativeName>
    <alternativeName>
        <fullName evidence="8">Protein uridylyltransferase YdiU</fullName>
        <ecNumber evidence="8">2.7.7.-</ecNumber>
    </alternativeName>
</protein>
<dbReference type="Pfam" id="PF02696">
    <property type="entry name" value="SelO"/>
    <property type="match status" value="1"/>
</dbReference>
<evidence type="ECO:0000256" key="7">
    <source>
        <dbReference type="ARBA" id="ARBA00022842"/>
    </source>
</evidence>
<keyword evidence="3 8" id="KW-0548">Nucleotidyltransferase</keyword>
<comment type="catalytic activity">
    <reaction evidence="8">
        <text>L-threonyl-[protein] + ATP = 3-O-(5'-adenylyl)-L-threonyl-[protein] + diphosphate</text>
        <dbReference type="Rhea" id="RHEA:54292"/>
        <dbReference type="Rhea" id="RHEA-COMP:11060"/>
        <dbReference type="Rhea" id="RHEA-COMP:13847"/>
        <dbReference type="ChEBI" id="CHEBI:30013"/>
        <dbReference type="ChEBI" id="CHEBI:30616"/>
        <dbReference type="ChEBI" id="CHEBI:33019"/>
        <dbReference type="ChEBI" id="CHEBI:138113"/>
        <dbReference type="EC" id="2.7.7.108"/>
    </reaction>
</comment>
<feature type="binding site" evidence="8">
    <location>
        <position position="126"/>
    </location>
    <ligand>
        <name>ATP</name>
        <dbReference type="ChEBI" id="CHEBI:30616"/>
    </ligand>
</feature>
<evidence type="ECO:0000256" key="5">
    <source>
        <dbReference type="ARBA" id="ARBA00022741"/>
    </source>
</evidence>
<feature type="binding site" evidence="8">
    <location>
        <position position="91"/>
    </location>
    <ligand>
        <name>ATP</name>
        <dbReference type="ChEBI" id="CHEBI:30616"/>
    </ligand>
</feature>
<evidence type="ECO:0000256" key="8">
    <source>
        <dbReference type="HAMAP-Rule" id="MF_00692"/>
    </source>
</evidence>
<comment type="catalytic activity">
    <reaction evidence="8">
        <text>L-tyrosyl-[protein] + UTP = O-(5'-uridylyl)-L-tyrosyl-[protein] + diphosphate</text>
        <dbReference type="Rhea" id="RHEA:83887"/>
        <dbReference type="Rhea" id="RHEA-COMP:10136"/>
        <dbReference type="Rhea" id="RHEA-COMP:20238"/>
        <dbReference type="ChEBI" id="CHEBI:33019"/>
        <dbReference type="ChEBI" id="CHEBI:46398"/>
        <dbReference type="ChEBI" id="CHEBI:46858"/>
        <dbReference type="ChEBI" id="CHEBI:90602"/>
    </reaction>
</comment>
<dbReference type="InterPro" id="IPR003846">
    <property type="entry name" value="SelO"/>
</dbReference>
<comment type="similarity">
    <text evidence="1 8">Belongs to the SELO family.</text>
</comment>
<keyword evidence="7 8" id="KW-0460">Magnesium</keyword>
<dbReference type="HAMAP" id="MF_00692">
    <property type="entry name" value="SelO"/>
    <property type="match status" value="1"/>
</dbReference>
<accession>A0ABX3ZJ66</accession>
<feature type="binding site" evidence="8">
    <location>
        <position position="94"/>
    </location>
    <ligand>
        <name>ATP</name>
        <dbReference type="ChEBI" id="CHEBI:30616"/>
    </ligand>
</feature>
<comment type="cofactor">
    <cofactor evidence="8">
        <name>Mg(2+)</name>
        <dbReference type="ChEBI" id="CHEBI:18420"/>
    </cofactor>
    <cofactor evidence="8">
        <name>Mn(2+)</name>
        <dbReference type="ChEBI" id="CHEBI:29035"/>
    </cofactor>
</comment>
<feature type="binding site" evidence="8">
    <location>
        <position position="263"/>
    </location>
    <ligand>
        <name>Mg(2+)</name>
        <dbReference type="ChEBI" id="CHEBI:18420"/>
    </ligand>
</feature>
<organism evidence="9 10">
    <name type="scientific">Solibacillus kalamii</name>
    <dbReference type="NCBI Taxonomy" id="1748298"/>
    <lineage>
        <taxon>Bacteria</taxon>
        <taxon>Bacillati</taxon>
        <taxon>Bacillota</taxon>
        <taxon>Bacilli</taxon>
        <taxon>Bacillales</taxon>
        <taxon>Caryophanaceae</taxon>
        <taxon>Solibacillus</taxon>
    </lineage>
</organism>
<evidence type="ECO:0000313" key="10">
    <source>
        <dbReference type="Proteomes" id="UP000196594"/>
    </source>
</evidence>
<gene>
    <name evidence="8" type="primary">ydiU</name>
    <name evidence="8" type="synonym">selO</name>
    <name evidence="9" type="ORF">CBM15_04560</name>
</gene>
<comment type="caution">
    <text evidence="9">The sequence shown here is derived from an EMBL/GenBank/DDBJ whole genome shotgun (WGS) entry which is preliminary data.</text>
</comment>
<feature type="binding site" evidence="8">
    <location>
        <position position="177"/>
    </location>
    <ligand>
        <name>ATP</name>
        <dbReference type="ChEBI" id="CHEBI:30616"/>
    </ligand>
</feature>
<dbReference type="EC" id="2.7.7.-" evidence="8"/>
<dbReference type="PANTHER" id="PTHR32057">
    <property type="entry name" value="PROTEIN ADENYLYLTRANSFERASE SELO, MITOCHONDRIAL"/>
    <property type="match status" value="1"/>
</dbReference>
<evidence type="ECO:0000313" key="9">
    <source>
        <dbReference type="EMBL" id="OUZ39786.1"/>
    </source>
</evidence>
<feature type="binding site" evidence="8">
    <location>
        <position position="254"/>
    </location>
    <ligand>
        <name>Mg(2+)</name>
        <dbReference type="ChEBI" id="CHEBI:18420"/>
    </ligand>
</feature>
<reference evidence="9 10" key="1">
    <citation type="journal article" date="2017" name="Int. J. Syst. Evol. Microbiol.">
        <title>Solibacillus kalamii sp. nov., isolated from a high-efficiency particulate arrestance filter system used in the International Space Station.</title>
        <authorList>
            <person name="Checinska Sielaff A."/>
            <person name="Kumar R.M."/>
            <person name="Pal D."/>
            <person name="Mayilraj S."/>
            <person name="Venkateswaran K."/>
        </authorList>
    </citation>
    <scope>NUCLEOTIDE SEQUENCE [LARGE SCALE GENOMIC DNA]</scope>
    <source>
        <strain evidence="9 10">ISSFR-015</strain>
    </source>
</reference>
<evidence type="ECO:0000256" key="3">
    <source>
        <dbReference type="ARBA" id="ARBA00022695"/>
    </source>
</evidence>
<keyword evidence="5 8" id="KW-0547">Nucleotide-binding</keyword>
<dbReference type="NCBIfam" id="NF000658">
    <property type="entry name" value="PRK00029.1"/>
    <property type="match status" value="1"/>
</dbReference>
<sequence>MTDKKQNFGFRFNNSYLELPQTFYSHVTANEVTSPSIVIFNRTLAEQLGLDARELKEHGAAILAGQEMPVGAAQIAQAYAGHQFGHFNMLGDGRALLIGEHLTENGKRFDLQLKGSGLTPYSRGGDGRAALGPMLREFIISEAMHALSIPTTRSLAVMATGDIIYRETALEGAVLTRVAASHLRVGTFQYAAAFGEADDLKALADYAIERHYPELMQSENRYLALLEAVIDRQASLIAKWQSVGFIHGVMNTDNMTISGETIDYGPCAFMDTYDVETVFSSIDRQGRYAYRNQPPIASWNLTRFAESLLPLLHENEEEAVQLAQTILGKFPSIYEAYYYSEMREKLGLLSIDDQDEKLIDVLLNLMEEHEADYTNTFRTLSEGKRPDNVLFQSDAFKQWEKTWFERIEQQDTTIDETMQVMQSVNPAFIPRNHFVEQAIDQFAEGDPSMFAEMLQVLTSPFTVSEQYKKYTQPPTDEEPPFVSYCGT</sequence>
<proteinExistence type="inferred from homology"/>
<feature type="binding site" evidence="8">
    <location>
        <position position="263"/>
    </location>
    <ligand>
        <name>ATP</name>
        <dbReference type="ChEBI" id="CHEBI:30616"/>
    </ligand>
</feature>
<comment type="catalytic activity">
    <reaction evidence="8">
        <text>L-seryl-[protein] + ATP = 3-O-(5'-adenylyl)-L-seryl-[protein] + diphosphate</text>
        <dbReference type="Rhea" id="RHEA:58120"/>
        <dbReference type="Rhea" id="RHEA-COMP:9863"/>
        <dbReference type="Rhea" id="RHEA-COMP:15073"/>
        <dbReference type="ChEBI" id="CHEBI:29999"/>
        <dbReference type="ChEBI" id="CHEBI:30616"/>
        <dbReference type="ChEBI" id="CHEBI:33019"/>
        <dbReference type="ChEBI" id="CHEBI:142516"/>
        <dbReference type="EC" id="2.7.7.108"/>
    </reaction>
</comment>
<comment type="function">
    <text evidence="8">Nucleotidyltransferase involved in the post-translational modification of proteins. It can catalyze the addition of adenosine monophosphate (AMP) or uridine monophosphate (UMP) to a protein, resulting in modifications known as AMPylation and UMPylation.</text>
</comment>
<keyword evidence="10" id="KW-1185">Reference proteome</keyword>
<dbReference type="PANTHER" id="PTHR32057:SF14">
    <property type="entry name" value="PROTEIN ADENYLYLTRANSFERASE SELO, MITOCHONDRIAL"/>
    <property type="match status" value="1"/>
</dbReference>
<comment type="catalytic activity">
    <reaction evidence="8">
        <text>L-histidyl-[protein] + UTP = N(tele)-(5'-uridylyl)-L-histidyl-[protein] + diphosphate</text>
        <dbReference type="Rhea" id="RHEA:83891"/>
        <dbReference type="Rhea" id="RHEA-COMP:9745"/>
        <dbReference type="Rhea" id="RHEA-COMP:20239"/>
        <dbReference type="ChEBI" id="CHEBI:29979"/>
        <dbReference type="ChEBI" id="CHEBI:33019"/>
        <dbReference type="ChEBI" id="CHEBI:46398"/>
        <dbReference type="ChEBI" id="CHEBI:233474"/>
    </reaction>
</comment>
<evidence type="ECO:0000256" key="2">
    <source>
        <dbReference type="ARBA" id="ARBA00022679"/>
    </source>
</evidence>
<keyword evidence="6 8" id="KW-0067">ATP-binding</keyword>
<evidence type="ECO:0000256" key="6">
    <source>
        <dbReference type="ARBA" id="ARBA00022840"/>
    </source>
</evidence>
<evidence type="ECO:0000256" key="4">
    <source>
        <dbReference type="ARBA" id="ARBA00022723"/>
    </source>
</evidence>
<keyword evidence="8" id="KW-0464">Manganese</keyword>
<feature type="binding site" evidence="8">
    <location>
        <position position="184"/>
    </location>
    <ligand>
        <name>ATP</name>
        <dbReference type="ChEBI" id="CHEBI:30616"/>
    </ligand>
</feature>